<keyword evidence="2 8" id="KW-0812">Transmembrane</keyword>
<keyword evidence="7" id="KW-0807">Transducer</keyword>
<feature type="transmembrane region" description="Helical" evidence="8">
    <location>
        <begin position="64"/>
        <end position="88"/>
    </location>
</feature>
<sequence length="234" mass="26850">MNLIWRRRSVIICLLASVVLYIPLLIYYGPVEIRNPYGNVTGCQCNKLPGSQTQLKWLQIFQGFWFIGSFGDVITITILYILITKVIIKHTMKMKPVEKKDRNSSIVTAGNDPKIQVILQSPTGETETRIENATRSTEALGMPTKSNQQKSTFKISFMFMTISLVGFFAYLPSWTLIIIETNNPSFWTNLSSVSFHICLVLRRMYMVNHVCNPFIYGVFDNVFRVEVKKLFGKK</sequence>
<dbReference type="OrthoDB" id="6109871at2759"/>
<feature type="transmembrane region" description="Helical" evidence="8">
    <location>
        <begin position="155"/>
        <end position="179"/>
    </location>
</feature>
<evidence type="ECO:0000256" key="8">
    <source>
        <dbReference type="SAM" id="Phobius"/>
    </source>
</evidence>
<evidence type="ECO:0008006" key="11">
    <source>
        <dbReference type="Google" id="ProtNLM"/>
    </source>
</evidence>
<protein>
    <recommendedName>
        <fullName evidence="11">G-protein coupled receptors family 1 profile domain-containing protein</fullName>
    </recommendedName>
</protein>
<keyword evidence="4" id="KW-0297">G-protein coupled receptor</keyword>
<dbReference type="SUPFAM" id="SSF81321">
    <property type="entry name" value="Family A G protein-coupled receptor-like"/>
    <property type="match status" value="1"/>
</dbReference>
<evidence type="ECO:0000256" key="1">
    <source>
        <dbReference type="ARBA" id="ARBA00004141"/>
    </source>
</evidence>
<organism evidence="9 10">
    <name type="scientific">Mytilus coruscus</name>
    <name type="common">Sea mussel</name>
    <dbReference type="NCBI Taxonomy" id="42192"/>
    <lineage>
        <taxon>Eukaryota</taxon>
        <taxon>Metazoa</taxon>
        <taxon>Spiralia</taxon>
        <taxon>Lophotrochozoa</taxon>
        <taxon>Mollusca</taxon>
        <taxon>Bivalvia</taxon>
        <taxon>Autobranchia</taxon>
        <taxon>Pteriomorphia</taxon>
        <taxon>Mytilida</taxon>
        <taxon>Mytiloidea</taxon>
        <taxon>Mytilidae</taxon>
        <taxon>Mytilinae</taxon>
        <taxon>Mytilus</taxon>
    </lineage>
</organism>
<keyword evidence="10" id="KW-1185">Reference proteome</keyword>
<keyword evidence="6" id="KW-0675">Receptor</keyword>
<dbReference type="PANTHER" id="PTHR24238">
    <property type="entry name" value="G-PROTEIN COUPLED RECEPTOR"/>
    <property type="match status" value="1"/>
</dbReference>
<dbReference type="GO" id="GO:0016020">
    <property type="term" value="C:membrane"/>
    <property type="evidence" value="ECO:0007669"/>
    <property type="project" value="UniProtKB-SubCell"/>
</dbReference>
<evidence type="ECO:0000313" key="9">
    <source>
        <dbReference type="EMBL" id="CAC5395293.1"/>
    </source>
</evidence>
<dbReference type="GO" id="GO:0004930">
    <property type="term" value="F:G protein-coupled receptor activity"/>
    <property type="evidence" value="ECO:0007669"/>
    <property type="project" value="UniProtKB-KW"/>
</dbReference>
<dbReference type="EMBL" id="CACVKT020005460">
    <property type="protein sequence ID" value="CAC5395293.1"/>
    <property type="molecule type" value="Genomic_DNA"/>
</dbReference>
<dbReference type="AlphaFoldDB" id="A0A6J8CFQ4"/>
<accession>A0A6J8CFQ4</accession>
<dbReference type="Gene3D" id="1.20.1070.10">
    <property type="entry name" value="Rhodopsin 7-helix transmembrane proteins"/>
    <property type="match status" value="1"/>
</dbReference>
<evidence type="ECO:0000256" key="7">
    <source>
        <dbReference type="ARBA" id="ARBA00023224"/>
    </source>
</evidence>
<feature type="transmembrane region" description="Helical" evidence="8">
    <location>
        <begin position="9"/>
        <end position="28"/>
    </location>
</feature>
<gene>
    <name evidence="9" type="ORF">MCOR_29978</name>
</gene>
<dbReference type="InterPro" id="IPR000276">
    <property type="entry name" value="GPCR_Rhodpsn"/>
</dbReference>
<comment type="subcellular location">
    <subcellularLocation>
        <location evidence="1">Membrane</location>
        <topology evidence="1">Multi-pass membrane protein</topology>
    </subcellularLocation>
</comment>
<evidence type="ECO:0000256" key="4">
    <source>
        <dbReference type="ARBA" id="ARBA00023040"/>
    </source>
</evidence>
<dbReference type="PANTHER" id="PTHR24238:SF47">
    <property type="entry name" value="ECDYSTEROIDS_DOPAMINE RECEPTOR-RELATED"/>
    <property type="match status" value="1"/>
</dbReference>
<evidence type="ECO:0000256" key="5">
    <source>
        <dbReference type="ARBA" id="ARBA00023136"/>
    </source>
</evidence>
<evidence type="ECO:0000256" key="3">
    <source>
        <dbReference type="ARBA" id="ARBA00022989"/>
    </source>
</evidence>
<proteinExistence type="predicted"/>
<keyword evidence="3 8" id="KW-1133">Transmembrane helix</keyword>
<evidence type="ECO:0000313" key="10">
    <source>
        <dbReference type="Proteomes" id="UP000507470"/>
    </source>
</evidence>
<dbReference type="Pfam" id="PF00001">
    <property type="entry name" value="7tm_1"/>
    <property type="match status" value="1"/>
</dbReference>
<keyword evidence="5 8" id="KW-0472">Membrane</keyword>
<evidence type="ECO:0000256" key="2">
    <source>
        <dbReference type="ARBA" id="ARBA00022692"/>
    </source>
</evidence>
<dbReference type="Proteomes" id="UP000507470">
    <property type="component" value="Unassembled WGS sequence"/>
</dbReference>
<reference evidence="9 10" key="1">
    <citation type="submission" date="2020-06" db="EMBL/GenBank/DDBJ databases">
        <authorList>
            <person name="Li R."/>
            <person name="Bekaert M."/>
        </authorList>
    </citation>
    <scope>NUCLEOTIDE SEQUENCE [LARGE SCALE GENOMIC DNA]</scope>
    <source>
        <strain evidence="10">wild</strain>
    </source>
</reference>
<evidence type="ECO:0000256" key="6">
    <source>
        <dbReference type="ARBA" id="ARBA00023170"/>
    </source>
</evidence>
<name>A0A6J8CFQ4_MYTCO</name>